<protein>
    <submittedName>
        <fullName evidence="1">Uncharacterized protein</fullName>
    </submittedName>
</protein>
<evidence type="ECO:0000313" key="1">
    <source>
        <dbReference type="EMBL" id="KAJ1197925.1"/>
    </source>
</evidence>
<dbReference type="EMBL" id="JANPWB010000003">
    <property type="protein sequence ID" value="KAJ1197925.1"/>
    <property type="molecule type" value="Genomic_DNA"/>
</dbReference>
<organism evidence="1 2">
    <name type="scientific">Pleurodeles waltl</name>
    <name type="common">Iberian ribbed newt</name>
    <dbReference type="NCBI Taxonomy" id="8319"/>
    <lineage>
        <taxon>Eukaryota</taxon>
        <taxon>Metazoa</taxon>
        <taxon>Chordata</taxon>
        <taxon>Craniata</taxon>
        <taxon>Vertebrata</taxon>
        <taxon>Euteleostomi</taxon>
        <taxon>Amphibia</taxon>
        <taxon>Batrachia</taxon>
        <taxon>Caudata</taxon>
        <taxon>Salamandroidea</taxon>
        <taxon>Salamandridae</taxon>
        <taxon>Pleurodelinae</taxon>
        <taxon>Pleurodeles</taxon>
    </lineage>
</organism>
<sequence>MLQKEPLMAERRRRVVGHPGPGASCAPQGPLPLSPIALLPMRNPADPLLRDRCWWRLEPKDRAEPELRAAESSEVPRGCVGVEAQSATSDLWWEEGEWEGTRHWTRGPQSTLLSPCQPGGPTTTDWADTAPGVLYSGLLHCLLLLDPAEDWAGPGTPLGGSEVSGSGQTIGGIRCLILASDELCEAPGCKPQRCLEV</sequence>
<comment type="caution">
    <text evidence="1">The sequence shown here is derived from an EMBL/GenBank/DDBJ whole genome shotgun (WGS) entry which is preliminary data.</text>
</comment>
<proteinExistence type="predicted"/>
<accession>A0AAV7VCF7</accession>
<reference evidence="1" key="1">
    <citation type="journal article" date="2022" name="bioRxiv">
        <title>Sequencing and chromosome-scale assembly of the giantPleurodeles waltlgenome.</title>
        <authorList>
            <person name="Brown T."/>
            <person name="Elewa A."/>
            <person name="Iarovenko S."/>
            <person name="Subramanian E."/>
            <person name="Araus A.J."/>
            <person name="Petzold A."/>
            <person name="Susuki M."/>
            <person name="Suzuki K.-i.T."/>
            <person name="Hayashi T."/>
            <person name="Toyoda A."/>
            <person name="Oliveira C."/>
            <person name="Osipova E."/>
            <person name="Leigh N.D."/>
            <person name="Simon A."/>
            <person name="Yun M.H."/>
        </authorList>
    </citation>
    <scope>NUCLEOTIDE SEQUENCE</scope>
    <source>
        <strain evidence="1">20211129_DDA</strain>
        <tissue evidence="1">Liver</tissue>
    </source>
</reference>
<evidence type="ECO:0000313" key="2">
    <source>
        <dbReference type="Proteomes" id="UP001066276"/>
    </source>
</evidence>
<dbReference type="Proteomes" id="UP001066276">
    <property type="component" value="Chromosome 2_1"/>
</dbReference>
<name>A0AAV7VCF7_PLEWA</name>
<gene>
    <name evidence="1" type="ORF">NDU88_001769</name>
</gene>
<keyword evidence="2" id="KW-1185">Reference proteome</keyword>
<dbReference type="AlphaFoldDB" id="A0AAV7VCF7"/>